<dbReference type="Proteomes" id="UP000515164">
    <property type="component" value="Unplaced"/>
</dbReference>
<dbReference type="RefSeq" id="XP_033306046.1">
    <property type="nucleotide sequence ID" value="XM_033450155.1"/>
</dbReference>
<gene>
    <name evidence="2" type="primary">LOC117208792</name>
</gene>
<accession>A0A6P8LY52</accession>
<organism evidence="1 2">
    <name type="scientific">Bombus bifarius</name>
    <dbReference type="NCBI Taxonomy" id="103933"/>
    <lineage>
        <taxon>Eukaryota</taxon>
        <taxon>Metazoa</taxon>
        <taxon>Ecdysozoa</taxon>
        <taxon>Arthropoda</taxon>
        <taxon>Hexapoda</taxon>
        <taxon>Insecta</taxon>
        <taxon>Pterygota</taxon>
        <taxon>Neoptera</taxon>
        <taxon>Endopterygota</taxon>
        <taxon>Hymenoptera</taxon>
        <taxon>Apocrita</taxon>
        <taxon>Aculeata</taxon>
        <taxon>Apoidea</taxon>
        <taxon>Anthophila</taxon>
        <taxon>Apidae</taxon>
        <taxon>Bombus</taxon>
        <taxon>Pyrobombus</taxon>
    </lineage>
</organism>
<dbReference type="AlphaFoldDB" id="A0A6P8LY52"/>
<sequence>MGKILRNFGTVSMTLSYLAVVFVHEDRAVEGERESCSLERTFTRGFLADSTQFSCEHPYRKGGAAGAADNNALFTDSSLCYETLIASSSTYPRGSKMYRRRRNGTSYAFEKKKDEKTC</sequence>
<keyword evidence="1" id="KW-1185">Reference proteome</keyword>
<reference evidence="2" key="1">
    <citation type="submission" date="2025-08" db="UniProtKB">
        <authorList>
            <consortium name="RefSeq"/>
        </authorList>
    </citation>
    <scope>IDENTIFICATION</scope>
    <source>
        <tissue evidence="2">Muscle</tissue>
    </source>
</reference>
<evidence type="ECO:0000313" key="1">
    <source>
        <dbReference type="Proteomes" id="UP000515164"/>
    </source>
</evidence>
<dbReference type="GeneID" id="117208792"/>
<evidence type="ECO:0000313" key="2">
    <source>
        <dbReference type="RefSeq" id="XP_033306046.1"/>
    </source>
</evidence>
<dbReference type="KEGG" id="bbif:117208792"/>
<name>A0A6P8LY52_9HYME</name>
<proteinExistence type="predicted"/>
<protein>
    <submittedName>
        <fullName evidence="2">Uncharacterized protein LOC117208792</fullName>
    </submittedName>
</protein>